<evidence type="ECO:0000256" key="1">
    <source>
        <dbReference type="SAM" id="MobiDB-lite"/>
    </source>
</evidence>
<proteinExistence type="predicted"/>
<feature type="compositionally biased region" description="Polar residues" evidence="1">
    <location>
        <begin position="147"/>
        <end position="169"/>
    </location>
</feature>
<dbReference type="GeneID" id="19967900"/>
<keyword evidence="3" id="KW-1185">Reference proteome</keyword>
<dbReference type="HOGENOM" id="CLU_653849_0_0_1"/>
<organism evidence="2 3">
    <name type="scientific">Cyphellophora europaea (strain CBS 101466)</name>
    <name type="common">Phialophora europaea</name>
    <dbReference type="NCBI Taxonomy" id="1220924"/>
    <lineage>
        <taxon>Eukaryota</taxon>
        <taxon>Fungi</taxon>
        <taxon>Dikarya</taxon>
        <taxon>Ascomycota</taxon>
        <taxon>Pezizomycotina</taxon>
        <taxon>Eurotiomycetes</taxon>
        <taxon>Chaetothyriomycetidae</taxon>
        <taxon>Chaetothyriales</taxon>
        <taxon>Cyphellophoraceae</taxon>
        <taxon>Cyphellophora</taxon>
    </lineage>
</organism>
<accession>W2SCH0</accession>
<dbReference type="AlphaFoldDB" id="W2SCH0"/>
<dbReference type="EMBL" id="KB822711">
    <property type="protein sequence ID" value="ETN46377.1"/>
    <property type="molecule type" value="Genomic_DNA"/>
</dbReference>
<evidence type="ECO:0000313" key="3">
    <source>
        <dbReference type="Proteomes" id="UP000030752"/>
    </source>
</evidence>
<feature type="compositionally biased region" description="Basic and acidic residues" evidence="1">
    <location>
        <begin position="175"/>
        <end position="186"/>
    </location>
</feature>
<gene>
    <name evidence="2" type="ORF">HMPREF1541_00561</name>
</gene>
<feature type="region of interest" description="Disordered" evidence="1">
    <location>
        <begin position="137"/>
        <end position="235"/>
    </location>
</feature>
<reference evidence="2 3" key="1">
    <citation type="submission" date="2013-03" db="EMBL/GenBank/DDBJ databases">
        <title>The Genome Sequence of Phialophora europaea CBS 101466.</title>
        <authorList>
            <consortium name="The Broad Institute Genomics Platform"/>
            <person name="Cuomo C."/>
            <person name="de Hoog S."/>
            <person name="Gorbushina A."/>
            <person name="Walker B."/>
            <person name="Young S.K."/>
            <person name="Zeng Q."/>
            <person name="Gargeya S."/>
            <person name="Fitzgerald M."/>
            <person name="Haas B."/>
            <person name="Abouelleil A."/>
            <person name="Allen A.W."/>
            <person name="Alvarado L."/>
            <person name="Arachchi H.M."/>
            <person name="Berlin A.M."/>
            <person name="Chapman S.B."/>
            <person name="Gainer-Dewar J."/>
            <person name="Goldberg J."/>
            <person name="Griggs A."/>
            <person name="Gujja S."/>
            <person name="Hansen M."/>
            <person name="Howarth C."/>
            <person name="Imamovic A."/>
            <person name="Ireland A."/>
            <person name="Larimer J."/>
            <person name="McCowan C."/>
            <person name="Murphy C."/>
            <person name="Pearson M."/>
            <person name="Poon T.W."/>
            <person name="Priest M."/>
            <person name="Roberts A."/>
            <person name="Saif S."/>
            <person name="Shea T."/>
            <person name="Sisk P."/>
            <person name="Sykes S."/>
            <person name="Wortman J."/>
            <person name="Nusbaum C."/>
            <person name="Birren B."/>
        </authorList>
    </citation>
    <scope>NUCLEOTIDE SEQUENCE [LARGE SCALE GENOMIC DNA]</scope>
    <source>
        <strain evidence="2 3">CBS 101466</strain>
    </source>
</reference>
<dbReference type="VEuPathDB" id="FungiDB:HMPREF1541_00561"/>
<feature type="region of interest" description="Disordered" evidence="1">
    <location>
        <begin position="255"/>
        <end position="280"/>
    </location>
</feature>
<dbReference type="Proteomes" id="UP000030752">
    <property type="component" value="Unassembled WGS sequence"/>
</dbReference>
<dbReference type="InParanoid" id="W2SCH0"/>
<protein>
    <submittedName>
        <fullName evidence="2">Uncharacterized protein</fullName>
    </submittedName>
</protein>
<name>W2SCH0_CYPE1</name>
<feature type="compositionally biased region" description="Basic residues" evidence="1">
    <location>
        <begin position="199"/>
        <end position="208"/>
    </location>
</feature>
<feature type="compositionally biased region" description="Basic and acidic residues" evidence="1">
    <location>
        <begin position="255"/>
        <end position="266"/>
    </location>
</feature>
<dbReference type="RefSeq" id="XP_008711089.1">
    <property type="nucleotide sequence ID" value="XM_008712867.1"/>
</dbReference>
<sequence>MSAAARLPICYYSEKHTLFTSAWWREVTQRDEFWADFSSKVNDTTLNRRMSVSIRTSFKQPKAFVGLRPEAPAVTTTTTKVSPLNAQASTSKLDTPREMNTVVKVECNDCGAFIATGTLCEGCSSSDPTYVEMAAPGTEYHREPNPATRSTSPIGKQPANPNEPGSESIITAEKPLQRTEVDDRTTDSANIANDATPHGHNRVQKLKLRVNAAPDTDSEASVEHQGPQAHHEDKVGTAAAQNLDADTEEATIKAEEVETTGEHIEAGKLGNEAKATNSEPDVTLQSELVDPNHSPHDRQSQQSINANVDRLIHVLHKGERHSIDASKIQETIVAGHKLCFAVIDGTPVQIDPANACEVAEATFDEGGDATTEIKIKIKTEEAEPKMELATAVLTAGRAKKQARCQVQGLSKAESIVLDSD</sequence>
<evidence type="ECO:0000313" key="2">
    <source>
        <dbReference type="EMBL" id="ETN46377.1"/>
    </source>
</evidence>